<reference evidence="2 3" key="1">
    <citation type="journal article" date="2016" name="Mol. Biol. Evol.">
        <title>Comparative Genomics of Early-Diverging Mushroom-Forming Fungi Provides Insights into the Origins of Lignocellulose Decay Capabilities.</title>
        <authorList>
            <person name="Nagy L.G."/>
            <person name="Riley R."/>
            <person name="Tritt A."/>
            <person name="Adam C."/>
            <person name="Daum C."/>
            <person name="Floudas D."/>
            <person name="Sun H."/>
            <person name="Yadav J.S."/>
            <person name="Pangilinan J."/>
            <person name="Larsson K.H."/>
            <person name="Matsuura K."/>
            <person name="Barry K."/>
            <person name="Labutti K."/>
            <person name="Kuo R."/>
            <person name="Ohm R.A."/>
            <person name="Bhattacharya S.S."/>
            <person name="Shirouzu T."/>
            <person name="Yoshinaga Y."/>
            <person name="Martin F.M."/>
            <person name="Grigoriev I.V."/>
            <person name="Hibbett D.S."/>
        </authorList>
    </citation>
    <scope>NUCLEOTIDE SEQUENCE [LARGE SCALE GENOMIC DNA]</scope>
    <source>
        <strain evidence="2 3">CBS 109695</strain>
    </source>
</reference>
<dbReference type="EMBL" id="KV417547">
    <property type="protein sequence ID" value="KZP21477.1"/>
    <property type="molecule type" value="Genomic_DNA"/>
</dbReference>
<feature type="region of interest" description="Disordered" evidence="1">
    <location>
        <begin position="78"/>
        <end position="107"/>
    </location>
</feature>
<accession>A0A166K331</accession>
<sequence>MSCSRNSPSHQTIHIAPRLIHPGNPPSPCNFDNMLTGATMIRRSVQVSTLADPCWPGTCDVGRVGGCGFRMPLAASCAPRPPPAPAPTPRSASVPAATSAPMPTLHSLLNLHPEGIRPLSVHRKRSYSRTTSTRA</sequence>
<dbReference type="AlphaFoldDB" id="A0A166K331"/>
<protein>
    <submittedName>
        <fullName evidence="2">Uncharacterized protein</fullName>
    </submittedName>
</protein>
<name>A0A166K331_9AGAM</name>
<keyword evidence="3" id="KW-1185">Reference proteome</keyword>
<feature type="compositionally biased region" description="Low complexity" evidence="1">
    <location>
        <begin position="89"/>
        <end position="101"/>
    </location>
</feature>
<feature type="compositionally biased region" description="Pro residues" evidence="1">
    <location>
        <begin position="79"/>
        <end position="88"/>
    </location>
</feature>
<dbReference type="Proteomes" id="UP000076532">
    <property type="component" value="Unassembled WGS sequence"/>
</dbReference>
<evidence type="ECO:0000313" key="2">
    <source>
        <dbReference type="EMBL" id="KZP21477.1"/>
    </source>
</evidence>
<proteinExistence type="predicted"/>
<organism evidence="2 3">
    <name type="scientific">Athelia psychrophila</name>
    <dbReference type="NCBI Taxonomy" id="1759441"/>
    <lineage>
        <taxon>Eukaryota</taxon>
        <taxon>Fungi</taxon>
        <taxon>Dikarya</taxon>
        <taxon>Basidiomycota</taxon>
        <taxon>Agaricomycotina</taxon>
        <taxon>Agaricomycetes</taxon>
        <taxon>Agaricomycetidae</taxon>
        <taxon>Atheliales</taxon>
        <taxon>Atheliaceae</taxon>
        <taxon>Athelia</taxon>
    </lineage>
</organism>
<gene>
    <name evidence="2" type="ORF">FIBSPDRAFT_860664</name>
</gene>
<evidence type="ECO:0000256" key="1">
    <source>
        <dbReference type="SAM" id="MobiDB-lite"/>
    </source>
</evidence>
<evidence type="ECO:0000313" key="3">
    <source>
        <dbReference type="Proteomes" id="UP000076532"/>
    </source>
</evidence>